<organism evidence="1 2">
    <name type="scientific">Planctomyces bekefii</name>
    <dbReference type="NCBI Taxonomy" id="1653850"/>
    <lineage>
        <taxon>Bacteria</taxon>
        <taxon>Pseudomonadati</taxon>
        <taxon>Planctomycetota</taxon>
        <taxon>Planctomycetia</taxon>
        <taxon>Planctomycetales</taxon>
        <taxon>Planctomycetaceae</taxon>
        <taxon>Planctomyces</taxon>
    </lineage>
</organism>
<reference evidence="1 2" key="1">
    <citation type="submission" date="2019-08" db="EMBL/GenBank/DDBJ databases">
        <title>100 year-old enigma solved: identification of Planctomyces bekefii, the type genus and species of the phylum Planctomycetes.</title>
        <authorList>
            <person name="Svetlana D.N."/>
            <person name="Overmann J."/>
        </authorList>
    </citation>
    <scope>NUCLEOTIDE SEQUENCE [LARGE SCALE GENOMIC DNA]</scope>
    <source>
        <strain evidence="1">Phe10_nw2017</strain>
    </source>
</reference>
<evidence type="ECO:0000313" key="2">
    <source>
        <dbReference type="Proteomes" id="UP000321083"/>
    </source>
</evidence>
<comment type="caution">
    <text evidence="1">The sequence shown here is derived from an EMBL/GenBank/DDBJ whole genome shotgun (WGS) entry which is preliminary data.</text>
</comment>
<name>A0A5C6M4G9_9PLAN</name>
<dbReference type="EMBL" id="SRHE01000958">
    <property type="protein sequence ID" value="TWW07891.1"/>
    <property type="molecule type" value="Genomic_DNA"/>
</dbReference>
<feature type="non-terminal residue" evidence="1">
    <location>
        <position position="1"/>
    </location>
</feature>
<dbReference type="AlphaFoldDB" id="A0A5C6M4G9"/>
<reference evidence="1 2" key="2">
    <citation type="submission" date="2019-08" db="EMBL/GenBank/DDBJ databases">
        <authorList>
            <person name="Henke P."/>
        </authorList>
    </citation>
    <scope>NUCLEOTIDE SEQUENCE [LARGE SCALE GENOMIC DNA]</scope>
    <source>
        <strain evidence="1">Phe10_nw2017</strain>
    </source>
</reference>
<keyword evidence="2" id="KW-1185">Reference proteome</keyword>
<gene>
    <name evidence="1" type="ORF">E3A20_29820</name>
</gene>
<evidence type="ECO:0000313" key="1">
    <source>
        <dbReference type="EMBL" id="TWW07891.1"/>
    </source>
</evidence>
<protein>
    <submittedName>
        <fullName evidence="1">Uncharacterized protein</fullName>
    </submittedName>
</protein>
<dbReference type="Proteomes" id="UP000321083">
    <property type="component" value="Unassembled WGS sequence"/>
</dbReference>
<sequence>ALRRHGLLPDQYRRRGDFP</sequence>
<accession>A0A5C6M4G9</accession>
<proteinExistence type="predicted"/>